<feature type="region of interest" description="Disordered" evidence="3">
    <location>
        <begin position="42"/>
        <end position="65"/>
    </location>
</feature>
<evidence type="ECO:0000313" key="6">
    <source>
        <dbReference type="Proteomes" id="UP001189429"/>
    </source>
</evidence>
<feature type="compositionally biased region" description="Pro residues" evidence="3">
    <location>
        <begin position="47"/>
        <end position="57"/>
    </location>
</feature>
<name>A0ABN9WQI1_9DINO</name>
<evidence type="ECO:0000259" key="4">
    <source>
        <dbReference type="SMART" id="SM00944"/>
    </source>
</evidence>
<evidence type="ECO:0000313" key="5">
    <source>
        <dbReference type="EMBL" id="CAK0887369.1"/>
    </source>
</evidence>
<dbReference type="EMBL" id="CAUYUJ010018933">
    <property type="protein sequence ID" value="CAK0887369.1"/>
    <property type="molecule type" value="Genomic_DNA"/>
</dbReference>
<accession>A0ABN9WQI1</accession>
<evidence type="ECO:0000256" key="3">
    <source>
        <dbReference type="SAM" id="MobiDB-lite"/>
    </source>
</evidence>
<dbReference type="Proteomes" id="UP001189429">
    <property type="component" value="Unassembled WGS sequence"/>
</dbReference>
<organism evidence="5 6">
    <name type="scientific">Prorocentrum cordatum</name>
    <dbReference type="NCBI Taxonomy" id="2364126"/>
    <lineage>
        <taxon>Eukaryota</taxon>
        <taxon>Sar</taxon>
        <taxon>Alveolata</taxon>
        <taxon>Dinophyceae</taxon>
        <taxon>Prorocentrales</taxon>
        <taxon>Prorocentraceae</taxon>
        <taxon>Prorocentrum</taxon>
    </lineage>
</organism>
<dbReference type="SUPFAM" id="SSF52743">
    <property type="entry name" value="Subtilisin-like"/>
    <property type="match status" value="1"/>
</dbReference>
<gene>
    <name evidence="5" type="ORF">PCOR1329_LOCUS68449</name>
</gene>
<evidence type="ECO:0000256" key="1">
    <source>
        <dbReference type="ARBA" id="ARBA00023529"/>
    </source>
</evidence>
<dbReference type="Gene3D" id="3.40.50.200">
    <property type="entry name" value="Peptidase S8/S53 domain"/>
    <property type="match status" value="1"/>
</dbReference>
<evidence type="ECO:0000256" key="2">
    <source>
        <dbReference type="ARBA" id="ARBA00023619"/>
    </source>
</evidence>
<dbReference type="InterPro" id="IPR050819">
    <property type="entry name" value="Tripeptidyl-peptidase_I"/>
</dbReference>
<proteinExistence type="predicted"/>
<dbReference type="InterPro" id="IPR015366">
    <property type="entry name" value="S53_propep"/>
</dbReference>
<dbReference type="InterPro" id="IPR036852">
    <property type="entry name" value="Peptidase_S8/S53_dom_sf"/>
</dbReference>
<dbReference type="EC" id="3.4.21.62" evidence="2"/>
<keyword evidence="6" id="KW-1185">Reference proteome</keyword>
<dbReference type="CDD" id="cd11377">
    <property type="entry name" value="Pro-peptidase_S53"/>
    <property type="match status" value="1"/>
</dbReference>
<comment type="caution">
    <text evidence="5">The sequence shown here is derived from an EMBL/GenBank/DDBJ whole genome shotgun (WGS) entry which is preliminary data.</text>
</comment>
<comment type="catalytic activity">
    <reaction evidence="1">
        <text>Hydrolysis of proteins with broad specificity for peptide bonds, and a preference for a large uncharged residue in P1. Hydrolyzes peptide amides.</text>
        <dbReference type="EC" id="3.4.21.62"/>
    </reaction>
</comment>
<protein>
    <recommendedName>
        <fullName evidence="2">subtilisin</fullName>
        <ecNumber evidence="2">3.4.21.62</ecNumber>
    </recommendedName>
</protein>
<dbReference type="PANTHER" id="PTHR14218">
    <property type="entry name" value="PROTEASE S8 TRIPEPTIDYL PEPTIDASE I CLN2"/>
    <property type="match status" value="1"/>
</dbReference>
<dbReference type="SUPFAM" id="SSF54897">
    <property type="entry name" value="Protease propeptides/inhibitors"/>
    <property type="match status" value="1"/>
</dbReference>
<dbReference type="PANTHER" id="PTHR14218:SF15">
    <property type="entry name" value="TRIPEPTIDYL-PEPTIDASE 1"/>
    <property type="match status" value="1"/>
</dbReference>
<reference evidence="5" key="1">
    <citation type="submission" date="2023-10" db="EMBL/GenBank/DDBJ databases">
        <authorList>
            <person name="Chen Y."/>
            <person name="Shah S."/>
            <person name="Dougan E. K."/>
            <person name="Thang M."/>
            <person name="Chan C."/>
        </authorList>
    </citation>
    <scope>NUCLEOTIDE SEQUENCE [LARGE SCALE GENOMIC DNA]</scope>
</reference>
<dbReference type="Pfam" id="PF09286">
    <property type="entry name" value="Pro-kuma_activ"/>
    <property type="match status" value="1"/>
</dbReference>
<dbReference type="SMART" id="SM00944">
    <property type="entry name" value="Pro-kuma_activ"/>
    <property type="match status" value="1"/>
</dbReference>
<sequence length="427" mass="45964">METCRTNVSVDLFVRRRWLKLFDIQSIGTPVAGLVEPLWQGLCPTQPQGPPSPPPPSGRDARSLVPRCSRPRRLLARRTRAGGGVAWRAARGAAAAVRMESVFAVRGRGGERVTLRLSLKQQGVARLQEAAERVSDPFSTSYGQHLTREQVEALVAPLPSDVAAVEGWLRGEGLLFSRPAVEVFEVALAARDAERLLRTRLGAFANSATGQRAVRAEDFMLPPEVDAAVAAVYGLHGLPLPPREAAAPPGPPAQAANVTPEVLATRYGISGVTPSGSVGNRQAVAEFQGQLIAQRDLDKFFADYVPSAAARSSKIYRYVGNKGTGPSGVESALDVDYIMGVAPGVLTEYWYWGGMDFCADLKNWTGTILASDSPPLVHSVSYGWQGNLSQVGCKPANVQDVDVNLMKLAARGITIQRRLGLWLHPQM</sequence>
<feature type="domain" description="Peptidase S53 activation" evidence="4">
    <location>
        <begin position="100"/>
        <end position="238"/>
    </location>
</feature>